<dbReference type="EMBL" id="BAAAOH010000001">
    <property type="protein sequence ID" value="GAA1998309.1"/>
    <property type="molecule type" value="Genomic_DNA"/>
</dbReference>
<comment type="caution">
    <text evidence="1">The sequence shown here is derived from an EMBL/GenBank/DDBJ whole genome shotgun (WGS) entry which is preliminary data.</text>
</comment>
<keyword evidence="2" id="KW-1185">Reference proteome</keyword>
<evidence type="ECO:0008006" key="3">
    <source>
        <dbReference type="Google" id="ProtNLM"/>
    </source>
</evidence>
<dbReference type="Gene3D" id="2.60.40.2700">
    <property type="match status" value="1"/>
</dbReference>
<organism evidence="1 2">
    <name type="scientific">Microbacterium pumilum</name>
    <dbReference type="NCBI Taxonomy" id="344165"/>
    <lineage>
        <taxon>Bacteria</taxon>
        <taxon>Bacillati</taxon>
        <taxon>Actinomycetota</taxon>
        <taxon>Actinomycetes</taxon>
        <taxon>Micrococcales</taxon>
        <taxon>Microbacteriaceae</taxon>
        <taxon>Microbacterium</taxon>
    </lineage>
</organism>
<evidence type="ECO:0000313" key="2">
    <source>
        <dbReference type="Proteomes" id="UP001500326"/>
    </source>
</evidence>
<proteinExistence type="predicted"/>
<evidence type="ECO:0000313" key="1">
    <source>
        <dbReference type="EMBL" id="GAA1998309.1"/>
    </source>
</evidence>
<accession>A0ABP5EJY8</accession>
<name>A0ABP5EJY8_9MICO</name>
<gene>
    <name evidence="1" type="ORF">GCM10009777_39500</name>
</gene>
<protein>
    <recommendedName>
        <fullName evidence="3">Carboxypeptidase regulatory-like domain-containing protein</fullName>
    </recommendedName>
</protein>
<sequence>MSGIQTDPDYGLTAALVTVYPADDPTHAVAFSFVARTSAGFEIEVAPGSYLVSARTEARATEWWPDAATPDTATSVTLTAGDEAELNFALDTPAASFSLDDTDQPNFRGLGTSGTILTASPGTLSPAPDSVGFQWASNSSERLSTTVVLPGETDPTITVPDGMPILFAAMTPLKPGYSEWPVLIPYAVTDPVDGVDQLLAAMDPDPTTYASARAVEDVIPLEFVVPAGIAVGTRPIRGFPTAGNSYAVLSTGDAEQALEPGDASAELSTFINSAPFELFWQTDETRVRLMLAPPAGQECLAVDLMFGSELVPEYIDVPPADSDYASVESPTVDRGEDGAPPNNFARAPGGAVISPSSGLEFTVEPGWRIDGWTQPVTARVPLSGESLAGPGYTDVVISVQSTDYLISDSVLLVDNLRFEEASGCPTDGIVTPLDEPDPVIEGTRPAIAGAARVGAKLRADVGTWSPDGVVLKYQWLRNGGPIAGATAQTYTVRLRDLASRISVRVAGTYAGADTIKLTSTPTPRVRLH</sequence>
<dbReference type="Proteomes" id="UP001500326">
    <property type="component" value="Unassembled WGS sequence"/>
</dbReference>
<reference evidence="2" key="1">
    <citation type="journal article" date="2019" name="Int. J. Syst. Evol. Microbiol.">
        <title>The Global Catalogue of Microorganisms (GCM) 10K type strain sequencing project: providing services to taxonomists for standard genome sequencing and annotation.</title>
        <authorList>
            <consortium name="The Broad Institute Genomics Platform"/>
            <consortium name="The Broad Institute Genome Sequencing Center for Infectious Disease"/>
            <person name="Wu L."/>
            <person name="Ma J."/>
        </authorList>
    </citation>
    <scope>NUCLEOTIDE SEQUENCE [LARGE SCALE GENOMIC DNA]</scope>
    <source>
        <strain evidence="2">JCM 14902</strain>
    </source>
</reference>